<accession>A0ABD0KDD6</accession>
<organism evidence="1 2">
    <name type="scientific">Batillaria attramentaria</name>
    <dbReference type="NCBI Taxonomy" id="370345"/>
    <lineage>
        <taxon>Eukaryota</taxon>
        <taxon>Metazoa</taxon>
        <taxon>Spiralia</taxon>
        <taxon>Lophotrochozoa</taxon>
        <taxon>Mollusca</taxon>
        <taxon>Gastropoda</taxon>
        <taxon>Caenogastropoda</taxon>
        <taxon>Sorbeoconcha</taxon>
        <taxon>Cerithioidea</taxon>
        <taxon>Batillariidae</taxon>
        <taxon>Batillaria</taxon>
    </lineage>
</organism>
<dbReference type="AlphaFoldDB" id="A0ABD0KDD6"/>
<name>A0ABD0KDD6_9CAEN</name>
<protein>
    <submittedName>
        <fullName evidence="1">Uncharacterized protein</fullName>
    </submittedName>
</protein>
<evidence type="ECO:0000313" key="1">
    <source>
        <dbReference type="EMBL" id="KAK7485164.1"/>
    </source>
</evidence>
<dbReference type="EMBL" id="JACVVK020000198">
    <property type="protein sequence ID" value="KAK7485164.1"/>
    <property type="molecule type" value="Genomic_DNA"/>
</dbReference>
<sequence length="99" mass="11417">MAEEEQPNTSNNRMFQRTMVKTEAKLSLYDLNKAQTAWRYSWASRLQPPLSKGRNSCLVHAVLRSAKEEFPILLYRGSLLTGYGCLNYKENNLTLFSLL</sequence>
<reference evidence="1 2" key="1">
    <citation type="journal article" date="2023" name="Sci. Data">
        <title>Genome assembly of the Korean intertidal mud-creeper Batillaria attramentaria.</title>
        <authorList>
            <person name="Patra A.K."/>
            <person name="Ho P.T."/>
            <person name="Jun S."/>
            <person name="Lee S.J."/>
            <person name="Kim Y."/>
            <person name="Won Y.J."/>
        </authorList>
    </citation>
    <scope>NUCLEOTIDE SEQUENCE [LARGE SCALE GENOMIC DNA]</scope>
    <source>
        <strain evidence="1">Wonlab-2016</strain>
    </source>
</reference>
<gene>
    <name evidence="1" type="ORF">BaRGS_00023574</name>
</gene>
<keyword evidence="2" id="KW-1185">Reference proteome</keyword>
<comment type="caution">
    <text evidence="1">The sequence shown here is derived from an EMBL/GenBank/DDBJ whole genome shotgun (WGS) entry which is preliminary data.</text>
</comment>
<dbReference type="Proteomes" id="UP001519460">
    <property type="component" value="Unassembled WGS sequence"/>
</dbReference>
<evidence type="ECO:0000313" key="2">
    <source>
        <dbReference type="Proteomes" id="UP001519460"/>
    </source>
</evidence>
<proteinExistence type="predicted"/>